<evidence type="ECO:0000256" key="3">
    <source>
        <dbReference type="ARBA" id="ARBA00023027"/>
    </source>
</evidence>
<keyword evidence="2" id="KW-0808">Transferase</keyword>
<dbReference type="GO" id="GO:0046872">
    <property type="term" value="F:metal ion binding"/>
    <property type="evidence" value="ECO:0007669"/>
    <property type="project" value="UniProtKB-KW"/>
</dbReference>
<dbReference type="EC" id="2.3.1.286" evidence="1"/>
<keyword evidence="3" id="KW-0520">NAD</keyword>
<sequence length="254" mass="28371">MKDEEKYEQLFSMIVNAKHFVAFTGAGISTLAGIKDFRGKDGLYKQPDTEKMFDIDVFFRDPSVYYSMAKEFIYGLDEKKPAVVHTVLAELEKSGFLKCVITQNIDLLHQKAGSKNVLEIHGSPSVHYCINCNYTETFEEVSKIAKTGAVPECPHCKSQLKPAITFFGEALPRAALLNAEAECSKADFLLILGTSLQVYPAAALPAYTIRNGGKIAVVNNQPTQFDSYAEILLEDLGETFEKLEERLRNRLIKN</sequence>
<evidence type="ECO:0000256" key="1">
    <source>
        <dbReference type="ARBA" id="ARBA00012928"/>
    </source>
</evidence>
<keyword evidence="4" id="KW-0479">Metal-binding</keyword>
<evidence type="ECO:0000256" key="4">
    <source>
        <dbReference type="PROSITE-ProRule" id="PRU00236"/>
    </source>
</evidence>
<dbReference type="RefSeq" id="WP_024467388.1">
    <property type="nucleotide sequence ID" value="NZ_CP061839.1"/>
</dbReference>
<dbReference type="InterPro" id="IPR026590">
    <property type="entry name" value="Ssirtuin_cat_dom"/>
</dbReference>
<dbReference type="Pfam" id="PF02146">
    <property type="entry name" value="SIR2"/>
    <property type="match status" value="1"/>
</dbReference>
<gene>
    <name evidence="6" type="ORF">IFE08_11775</name>
</gene>
<feature type="binding site" evidence="4">
    <location>
        <position position="156"/>
    </location>
    <ligand>
        <name>Zn(2+)</name>
        <dbReference type="ChEBI" id="CHEBI:29105"/>
    </ligand>
</feature>
<dbReference type="InterPro" id="IPR003000">
    <property type="entry name" value="Sirtuin"/>
</dbReference>
<dbReference type="SUPFAM" id="SSF52467">
    <property type="entry name" value="DHS-like NAD/FAD-binding domain"/>
    <property type="match status" value="1"/>
</dbReference>
<dbReference type="GO" id="GO:0017136">
    <property type="term" value="F:histone deacetylase activity, NAD-dependent"/>
    <property type="evidence" value="ECO:0007669"/>
    <property type="project" value="TreeGrafter"/>
</dbReference>
<evidence type="ECO:0000313" key="7">
    <source>
        <dbReference type="Proteomes" id="UP000593915"/>
    </source>
</evidence>
<feature type="domain" description="Deacetylase sirtuin-type" evidence="5">
    <location>
        <begin position="1"/>
        <end position="250"/>
    </location>
</feature>
<dbReference type="Proteomes" id="UP000593915">
    <property type="component" value="Chromosome"/>
</dbReference>
<accession>A0A7S6WNP8</accession>
<evidence type="ECO:0000259" key="5">
    <source>
        <dbReference type="PROSITE" id="PS50305"/>
    </source>
</evidence>
<reference evidence="6 7" key="1">
    <citation type="submission" date="2020-09" db="EMBL/GenBank/DDBJ databases">
        <title>Characterization of Treponema spp. from bovine digital dermatitis in Korea.</title>
        <authorList>
            <person name="Espiritu H.M."/>
            <person name="Cho Y.I."/>
            <person name="Mamuad L."/>
        </authorList>
    </citation>
    <scope>NUCLEOTIDE SEQUENCE [LARGE SCALE GENOMIC DNA]</scope>
    <source>
        <strain evidence="6 7">KS1</strain>
    </source>
</reference>
<dbReference type="AlphaFoldDB" id="A0A7S6WNP8"/>
<feature type="binding site" evidence="4">
    <location>
        <position position="132"/>
    </location>
    <ligand>
        <name>Zn(2+)</name>
        <dbReference type="ChEBI" id="CHEBI:29105"/>
    </ligand>
</feature>
<protein>
    <recommendedName>
        <fullName evidence="1">protein acetyllysine N-acetyltransferase</fullName>
        <ecNumber evidence="1">2.3.1.286</ecNumber>
    </recommendedName>
</protein>
<feature type="binding site" evidence="4">
    <location>
        <position position="153"/>
    </location>
    <ligand>
        <name>Zn(2+)</name>
        <dbReference type="ChEBI" id="CHEBI:29105"/>
    </ligand>
</feature>
<evidence type="ECO:0000256" key="2">
    <source>
        <dbReference type="ARBA" id="ARBA00022679"/>
    </source>
</evidence>
<evidence type="ECO:0000313" key="6">
    <source>
        <dbReference type="EMBL" id="QOW60476.1"/>
    </source>
</evidence>
<keyword evidence="4" id="KW-0862">Zinc</keyword>
<proteinExistence type="predicted"/>
<dbReference type="PROSITE" id="PS50305">
    <property type="entry name" value="SIRTUIN"/>
    <property type="match status" value="1"/>
</dbReference>
<organism evidence="6 7">
    <name type="scientific">Treponema pedis</name>
    <dbReference type="NCBI Taxonomy" id="409322"/>
    <lineage>
        <taxon>Bacteria</taxon>
        <taxon>Pseudomonadati</taxon>
        <taxon>Spirochaetota</taxon>
        <taxon>Spirochaetia</taxon>
        <taxon>Spirochaetales</taxon>
        <taxon>Treponemataceae</taxon>
        <taxon>Treponema</taxon>
    </lineage>
</organism>
<dbReference type="GO" id="GO:0070403">
    <property type="term" value="F:NAD+ binding"/>
    <property type="evidence" value="ECO:0007669"/>
    <property type="project" value="InterPro"/>
</dbReference>
<dbReference type="Gene3D" id="3.40.50.1220">
    <property type="entry name" value="TPP-binding domain"/>
    <property type="match status" value="1"/>
</dbReference>
<dbReference type="InterPro" id="IPR029035">
    <property type="entry name" value="DHS-like_NAD/FAD-binding_dom"/>
</dbReference>
<dbReference type="EMBL" id="CP061839">
    <property type="protein sequence ID" value="QOW60476.1"/>
    <property type="molecule type" value="Genomic_DNA"/>
</dbReference>
<feature type="binding site" evidence="4">
    <location>
        <position position="129"/>
    </location>
    <ligand>
        <name>Zn(2+)</name>
        <dbReference type="ChEBI" id="CHEBI:29105"/>
    </ligand>
</feature>
<feature type="active site" description="Proton acceptor" evidence="4">
    <location>
        <position position="121"/>
    </location>
</feature>
<name>A0A7S6WNP8_9SPIR</name>
<dbReference type="PANTHER" id="PTHR11085">
    <property type="entry name" value="NAD-DEPENDENT PROTEIN DEACYLASE SIRTUIN-5, MITOCHONDRIAL-RELATED"/>
    <property type="match status" value="1"/>
</dbReference>
<dbReference type="Gene3D" id="3.30.1600.10">
    <property type="entry name" value="SIR2/SIRT2 'Small Domain"/>
    <property type="match status" value="1"/>
</dbReference>
<dbReference type="PANTHER" id="PTHR11085:SF4">
    <property type="entry name" value="NAD-DEPENDENT PROTEIN DEACYLASE"/>
    <property type="match status" value="1"/>
</dbReference>
<dbReference type="InterPro" id="IPR026591">
    <property type="entry name" value="Sirtuin_cat_small_dom_sf"/>
</dbReference>
<dbReference type="InterPro" id="IPR050134">
    <property type="entry name" value="NAD-dep_sirtuin_deacylases"/>
</dbReference>